<accession>A0A8X6H117</accession>
<dbReference type="EMBL" id="BMAO01029998">
    <property type="protein sequence ID" value="GFQ65012.1"/>
    <property type="molecule type" value="Genomic_DNA"/>
</dbReference>
<gene>
    <name evidence="1" type="ORF">TNCT_712991</name>
</gene>
<organism evidence="1 2">
    <name type="scientific">Trichonephila clavata</name>
    <name type="common">Joro spider</name>
    <name type="synonym">Nephila clavata</name>
    <dbReference type="NCBI Taxonomy" id="2740835"/>
    <lineage>
        <taxon>Eukaryota</taxon>
        <taxon>Metazoa</taxon>
        <taxon>Ecdysozoa</taxon>
        <taxon>Arthropoda</taxon>
        <taxon>Chelicerata</taxon>
        <taxon>Arachnida</taxon>
        <taxon>Araneae</taxon>
        <taxon>Araneomorphae</taxon>
        <taxon>Entelegynae</taxon>
        <taxon>Araneoidea</taxon>
        <taxon>Nephilidae</taxon>
        <taxon>Trichonephila</taxon>
    </lineage>
</organism>
<sequence length="112" mass="12845">MSGGASSPLDSLNRKCISKALFSYSCFEFVRSIAFSFPKSRYYYKCESLFFLAPHSHPTPSVPTFELLALHYCVIERRFGVKLNSKKAVDSFDFSQNVISRGFFIRHLRTGR</sequence>
<dbReference type="Proteomes" id="UP000887116">
    <property type="component" value="Unassembled WGS sequence"/>
</dbReference>
<evidence type="ECO:0000313" key="2">
    <source>
        <dbReference type="Proteomes" id="UP000887116"/>
    </source>
</evidence>
<evidence type="ECO:0000313" key="1">
    <source>
        <dbReference type="EMBL" id="GFQ65012.1"/>
    </source>
</evidence>
<protein>
    <submittedName>
        <fullName evidence="1">Uncharacterized protein</fullName>
    </submittedName>
</protein>
<proteinExistence type="predicted"/>
<dbReference type="AlphaFoldDB" id="A0A8X6H117"/>
<comment type="caution">
    <text evidence="1">The sequence shown here is derived from an EMBL/GenBank/DDBJ whole genome shotgun (WGS) entry which is preliminary data.</text>
</comment>
<reference evidence="1" key="1">
    <citation type="submission" date="2020-07" db="EMBL/GenBank/DDBJ databases">
        <title>Multicomponent nature underlies the extraordinary mechanical properties of spider dragline silk.</title>
        <authorList>
            <person name="Kono N."/>
            <person name="Nakamura H."/>
            <person name="Mori M."/>
            <person name="Yoshida Y."/>
            <person name="Ohtoshi R."/>
            <person name="Malay A.D."/>
            <person name="Moran D.A.P."/>
            <person name="Tomita M."/>
            <person name="Numata K."/>
            <person name="Arakawa K."/>
        </authorList>
    </citation>
    <scope>NUCLEOTIDE SEQUENCE</scope>
</reference>
<name>A0A8X6H117_TRICU</name>
<keyword evidence="2" id="KW-1185">Reference proteome</keyword>